<dbReference type="Proteomes" id="UP000265520">
    <property type="component" value="Unassembled WGS sequence"/>
</dbReference>
<organism evidence="1 2">
    <name type="scientific">Trifolium medium</name>
    <dbReference type="NCBI Taxonomy" id="97028"/>
    <lineage>
        <taxon>Eukaryota</taxon>
        <taxon>Viridiplantae</taxon>
        <taxon>Streptophyta</taxon>
        <taxon>Embryophyta</taxon>
        <taxon>Tracheophyta</taxon>
        <taxon>Spermatophyta</taxon>
        <taxon>Magnoliopsida</taxon>
        <taxon>eudicotyledons</taxon>
        <taxon>Gunneridae</taxon>
        <taxon>Pentapetalae</taxon>
        <taxon>rosids</taxon>
        <taxon>fabids</taxon>
        <taxon>Fabales</taxon>
        <taxon>Fabaceae</taxon>
        <taxon>Papilionoideae</taxon>
        <taxon>50 kb inversion clade</taxon>
        <taxon>NPAAA clade</taxon>
        <taxon>Hologalegina</taxon>
        <taxon>IRL clade</taxon>
        <taxon>Trifolieae</taxon>
        <taxon>Trifolium</taxon>
    </lineage>
</organism>
<dbReference type="EMBL" id="LXQA011312091">
    <property type="protein sequence ID" value="MCI92840.1"/>
    <property type="molecule type" value="Genomic_DNA"/>
</dbReference>
<proteinExistence type="predicted"/>
<name>A0A392W2E5_9FABA</name>
<protein>
    <submittedName>
        <fullName evidence="1">Uncharacterized protein</fullName>
    </submittedName>
</protein>
<feature type="non-terminal residue" evidence="1">
    <location>
        <position position="57"/>
    </location>
</feature>
<evidence type="ECO:0000313" key="1">
    <source>
        <dbReference type="EMBL" id="MCI92840.1"/>
    </source>
</evidence>
<sequence length="57" mass="6772">MVINRGKWEEGDWKWQWDWITDLTTTEAAELSDLEGTLQGIKLILIEDDRLRWIADP</sequence>
<dbReference type="AlphaFoldDB" id="A0A392W2E5"/>
<reference evidence="1 2" key="1">
    <citation type="journal article" date="2018" name="Front. Plant Sci.">
        <title>Red Clover (Trifolium pratense) and Zigzag Clover (T. medium) - A Picture of Genomic Similarities and Differences.</title>
        <authorList>
            <person name="Dluhosova J."/>
            <person name="Istvanek J."/>
            <person name="Nedelnik J."/>
            <person name="Repkova J."/>
        </authorList>
    </citation>
    <scope>NUCLEOTIDE SEQUENCE [LARGE SCALE GENOMIC DNA]</scope>
    <source>
        <strain evidence="2">cv. 10/8</strain>
        <tissue evidence="1">Leaf</tissue>
    </source>
</reference>
<comment type="caution">
    <text evidence="1">The sequence shown here is derived from an EMBL/GenBank/DDBJ whole genome shotgun (WGS) entry which is preliminary data.</text>
</comment>
<keyword evidence="2" id="KW-1185">Reference proteome</keyword>
<accession>A0A392W2E5</accession>
<evidence type="ECO:0000313" key="2">
    <source>
        <dbReference type="Proteomes" id="UP000265520"/>
    </source>
</evidence>